<dbReference type="Pfam" id="PF04116">
    <property type="entry name" value="FA_hydroxylase"/>
    <property type="match status" value="1"/>
</dbReference>
<evidence type="ECO:0000256" key="1">
    <source>
        <dbReference type="ARBA" id="ARBA00001947"/>
    </source>
</evidence>
<protein>
    <submittedName>
        <fullName evidence="17">Fatty Acid 2-hydroxylase</fullName>
    </submittedName>
</protein>
<keyword evidence="8" id="KW-0276">Fatty acid metabolism</keyword>
<comment type="cofactor">
    <cofactor evidence="1">
        <name>Zn(2+)</name>
        <dbReference type="ChEBI" id="CHEBI:29105"/>
    </cofactor>
</comment>
<evidence type="ECO:0000313" key="18">
    <source>
        <dbReference type="Proteomes" id="UP000239899"/>
    </source>
</evidence>
<evidence type="ECO:0000256" key="2">
    <source>
        <dbReference type="ARBA" id="ARBA00004477"/>
    </source>
</evidence>
<keyword evidence="14" id="KW-0275">Fatty acid biosynthesis</keyword>
<dbReference type="GO" id="GO:0005506">
    <property type="term" value="F:iron ion binding"/>
    <property type="evidence" value="ECO:0007669"/>
    <property type="project" value="InterPro"/>
</dbReference>
<dbReference type="InterPro" id="IPR014430">
    <property type="entry name" value="Scs7"/>
</dbReference>
<dbReference type="PROSITE" id="PS50255">
    <property type="entry name" value="CYTOCHROME_B5_2"/>
    <property type="match status" value="1"/>
</dbReference>
<dbReference type="GO" id="GO:0005789">
    <property type="term" value="C:endoplasmic reticulum membrane"/>
    <property type="evidence" value="ECO:0007669"/>
    <property type="project" value="UniProtKB-SubCell"/>
</dbReference>
<name>A0A2P6TL42_CHLSO</name>
<dbReference type="STRING" id="3076.A0A2P6TL42"/>
<dbReference type="SUPFAM" id="SSF55856">
    <property type="entry name" value="Cytochrome b5-like heme/steroid binding domain"/>
    <property type="match status" value="1"/>
</dbReference>
<keyword evidence="4" id="KW-0444">Lipid biosynthesis</keyword>
<dbReference type="Proteomes" id="UP000239899">
    <property type="component" value="Unassembled WGS sequence"/>
</dbReference>
<evidence type="ECO:0000256" key="4">
    <source>
        <dbReference type="ARBA" id="ARBA00022516"/>
    </source>
</evidence>
<keyword evidence="7" id="KW-0256">Endoplasmic reticulum</keyword>
<feature type="domain" description="Cytochrome b5 heme-binding" evidence="16">
    <location>
        <begin position="13"/>
        <end position="94"/>
    </location>
</feature>
<evidence type="ECO:0000256" key="12">
    <source>
        <dbReference type="ARBA" id="ARBA00023098"/>
    </source>
</evidence>
<keyword evidence="10 15" id="KW-1133">Transmembrane helix</keyword>
<dbReference type="PANTHER" id="PTHR12863">
    <property type="entry name" value="FATTY ACID HYDROXYLASE"/>
    <property type="match status" value="1"/>
</dbReference>
<comment type="caution">
    <text evidence="17">The sequence shown here is derived from an EMBL/GenBank/DDBJ whole genome shotgun (WGS) entry which is preliminary data.</text>
</comment>
<gene>
    <name evidence="17" type="ORF">C2E21_6475</name>
</gene>
<dbReference type="InterPro" id="IPR036400">
    <property type="entry name" value="Cyt_B5-like_heme/steroid_sf"/>
</dbReference>
<dbReference type="Pfam" id="PF00173">
    <property type="entry name" value="Cyt-b5"/>
    <property type="match status" value="1"/>
</dbReference>
<keyword evidence="18" id="KW-1185">Reference proteome</keyword>
<dbReference type="InterPro" id="IPR006694">
    <property type="entry name" value="Fatty_acid_hydroxylase"/>
</dbReference>
<reference evidence="17 18" key="1">
    <citation type="journal article" date="2018" name="Plant J.">
        <title>Genome sequences of Chlorella sorokiniana UTEX 1602 and Micractinium conductrix SAG 241.80: implications to maltose excretion by a green alga.</title>
        <authorList>
            <person name="Arriola M.B."/>
            <person name="Velmurugan N."/>
            <person name="Zhang Y."/>
            <person name="Plunkett M.H."/>
            <person name="Hondzo H."/>
            <person name="Barney B.M."/>
        </authorList>
    </citation>
    <scope>NUCLEOTIDE SEQUENCE [LARGE SCALE GENOMIC DNA]</scope>
    <source>
        <strain evidence="18">UTEX 1602</strain>
    </source>
</reference>
<comment type="similarity">
    <text evidence="3">Belongs to the sterol desaturase family. SCS7 subfamily.</text>
</comment>
<feature type="transmembrane region" description="Helical" evidence="15">
    <location>
        <begin position="178"/>
        <end position="197"/>
    </location>
</feature>
<keyword evidence="6" id="KW-0479">Metal-binding</keyword>
<evidence type="ECO:0000313" key="17">
    <source>
        <dbReference type="EMBL" id="PRW45010.1"/>
    </source>
</evidence>
<dbReference type="EMBL" id="LHPG02000012">
    <property type="protein sequence ID" value="PRW45010.1"/>
    <property type="molecule type" value="Genomic_DNA"/>
</dbReference>
<evidence type="ECO:0000256" key="7">
    <source>
        <dbReference type="ARBA" id="ARBA00022824"/>
    </source>
</evidence>
<keyword evidence="12" id="KW-0443">Lipid metabolism</keyword>
<sequence>MAKGGQPAQKDRKRVWTRAEVEQLIASGKHVYLFKGGVYDVNVDEIMHPGGRQLLEDHRGEDISELFMGGGSAGHEHSKGARALLENYCVGRLEGQFQEEQEDLSSVVDESKPLLPQVVQLDPEVYLKWVSMPSTGHPVMFASPLIEKMTCTEWYVVPLLWLPVAAALMWRGVALGGLSPLALPLTLVAGVLVWQLIEYSIHKNLFHFDPKTPKGIEWHFMLHGHHHKYPMDFDRLVFPPAAAAIVISLFYWLLHALLPMGLASALLGGGIVGYVLYDTTHWALHSGRADWMFSHTLKVSHMDHHYVDETVGYGISSTLYDVLFGTFSQHLAKKARGQTTEENELADQLCSELLSSSGSTSCNFDGTAEAAAAISHAAAALADLLCHAGCPEEAAAAVVQLFPAAQTISVHCGTARCPGQLTLELHAEQHSTCCLAACTCSAADVLLRSTAAACTLGGCQQPLSEADQAALAALGEMLGKQLRQHVKQQLEVLHATVASLRIQHASRRCGHGMVSH</sequence>
<evidence type="ECO:0000256" key="13">
    <source>
        <dbReference type="ARBA" id="ARBA00023136"/>
    </source>
</evidence>
<evidence type="ECO:0000256" key="9">
    <source>
        <dbReference type="ARBA" id="ARBA00022833"/>
    </source>
</evidence>
<feature type="transmembrane region" description="Helical" evidence="15">
    <location>
        <begin position="236"/>
        <end position="254"/>
    </location>
</feature>
<evidence type="ECO:0000256" key="3">
    <source>
        <dbReference type="ARBA" id="ARBA00005747"/>
    </source>
</evidence>
<keyword evidence="13 15" id="KW-0472">Membrane</keyword>
<dbReference type="SMART" id="SM01117">
    <property type="entry name" value="Cyt-b5"/>
    <property type="match status" value="1"/>
</dbReference>
<dbReference type="OrthoDB" id="260519at2759"/>
<evidence type="ECO:0000259" key="16">
    <source>
        <dbReference type="PROSITE" id="PS50255"/>
    </source>
</evidence>
<dbReference type="GO" id="GO:0080132">
    <property type="term" value="F:fatty acid 2-hydroxylase activity"/>
    <property type="evidence" value="ECO:0007669"/>
    <property type="project" value="InterPro"/>
</dbReference>
<organism evidence="17 18">
    <name type="scientific">Chlorella sorokiniana</name>
    <name type="common">Freshwater green alga</name>
    <dbReference type="NCBI Taxonomy" id="3076"/>
    <lineage>
        <taxon>Eukaryota</taxon>
        <taxon>Viridiplantae</taxon>
        <taxon>Chlorophyta</taxon>
        <taxon>core chlorophytes</taxon>
        <taxon>Trebouxiophyceae</taxon>
        <taxon>Chlorellales</taxon>
        <taxon>Chlorellaceae</taxon>
        <taxon>Chlorella clade</taxon>
        <taxon>Chlorella</taxon>
    </lineage>
</organism>
<keyword evidence="9" id="KW-0862">Zinc</keyword>
<dbReference type="GO" id="GO:0006633">
    <property type="term" value="P:fatty acid biosynthetic process"/>
    <property type="evidence" value="ECO:0007669"/>
    <property type="project" value="UniProtKB-KW"/>
</dbReference>
<dbReference type="InterPro" id="IPR001199">
    <property type="entry name" value="Cyt_B5-like_heme/steroid-bd"/>
</dbReference>
<evidence type="ECO:0000256" key="10">
    <source>
        <dbReference type="ARBA" id="ARBA00022989"/>
    </source>
</evidence>
<evidence type="ECO:0000256" key="11">
    <source>
        <dbReference type="ARBA" id="ARBA00023002"/>
    </source>
</evidence>
<evidence type="ECO:0000256" key="15">
    <source>
        <dbReference type="SAM" id="Phobius"/>
    </source>
</evidence>
<keyword evidence="5 15" id="KW-0812">Transmembrane</keyword>
<evidence type="ECO:0000256" key="6">
    <source>
        <dbReference type="ARBA" id="ARBA00022723"/>
    </source>
</evidence>
<dbReference type="PANTHER" id="PTHR12863:SF1">
    <property type="entry name" value="FATTY ACID 2-HYDROXYLASE"/>
    <property type="match status" value="1"/>
</dbReference>
<proteinExistence type="inferred from homology"/>
<dbReference type="AlphaFoldDB" id="A0A2P6TL42"/>
<feature type="transmembrane region" description="Helical" evidence="15">
    <location>
        <begin position="260"/>
        <end position="277"/>
    </location>
</feature>
<accession>A0A2P6TL42</accession>
<evidence type="ECO:0000256" key="8">
    <source>
        <dbReference type="ARBA" id="ARBA00022832"/>
    </source>
</evidence>
<keyword evidence="11" id="KW-0560">Oxidoreductase</keyword>
<evidence type="ECO:0000256" key="5">
    <source>
        <dbReference type="ARBA" id="ARBA00022692"/>
    </source>
</evidence>
<dbReference type="Gene3D" id="3.10.120.10">
    <property type="entry name" value="Cytochrome b5-like heme/steroid binding domain"/>
    <property type="match status" value="1"/>
</dbReference>
<evidence type="ECO:0000256" key="14">
    <source>
        <dbReference type="ARBA" id="ARBA00023160"/>
    </source>
</evidence>
<comment type="subcellular location">
    <subcellularLocation>
        <location evidence="2">Endoplasmic reticulum membrane</location>
        <topology evidence="2">Multi-pass membrane protein</topology>
    </subcellularLocation>
</comment>